<evidence type="ECO:0000256" key="3">
    <source>
        <dbReference type="ARBA" id="ARBA00023319"/>
    </source>
</evidence>
<dbReference type="PANTHER" id="PTHR45080">
    <property type="entry name" value="CONTACTIN 5"/>
    <property type="match status" value="1"/>
</dbReference>
<dbReference type="Gene3D" id="2.60.40.10">
    <property type="entry name" value="Immunoglobulins"/>
    <property type="match status" value="1"/>
</dbReference>
<dbReference type="InterPro" id="IPR003598">
    <property type="entry name" value="Ig_sub2"/>
</dbReference>
<feature type="non-terminal residue" evidence="5">
    <location>
        <position position="1"/>
    </location>
</feature>
<name>A0ABD0PC59_CIRMR</name>
<dbReference type="GO" id="GO:0055013">
    <property type="term" value="P:cardiac muscle cell development"/>
    <property type="evidence" value="ECO:0007669"/>
    <property type="project" value="UniProtKB-ARBA"/>
</dbReference>
<dbReference type="SMART" id="SM00408">
    <property type="entry name" value="IGc2"/>
    <property type="match status" value="1"/>
</dbReference>
<reference evidence="5 6" key="1">
    <citation type="submission" date="2024-05" db="EMBL/GenBank/DDBJ databases">
        <title>Genome sequencing and assembly of Indian major carp, Cirrhinus mrigala (Hamilton, 1822).</title>
        <authorList>
            <person name="Mohindra V."/>
            <person name="Chowdhury L.M."/>
            <person name="Lal K."/>
            <person name="Jena J.K."/>
        </authorList>
    </citation>
    <scope>NUCLEOTIDE SEQUENCE [LARGE SCALE GENOMIC DNA]</scope>
    <source>
        <strain evidence="5">CM1030</strain>
        <tissue evidence="5">Blood</tissue>
    </source>
</reference>
<dbReference type="InterPro" id="IPR013783">
    <property type="entry name" value="Ig-like_fold"/>
</dbReference>
<evidence type="ECO:0000313" key="6">
    <source>
        <dbReference type="Proteomes" id="UP001529510"/>
    </source>
</evidence>
<dbReference type="Pfam" id="PF07679">
    <property type="entry name" value="I-set"/>
    <property type="match status" value="1"/>
</dbReference>
<dbReference type="SMART" id="SM00409">
    <property type="entry name" value="IG"/>
    <property type="match status" value="1"/>
</dbReference>
<dbReference type="EMBL" id="JAMKFB020000016">
    <property type="protein sequence ID" value="KAL0171206.1"/>
    <property type="molecule type" value="Genomic_DNA"/>
</dbReference>
<dbReference type="FunFam" id="2.60.40.10:FF:000107">
    <property type="entry name" value="Myosin, light chain kinase a"/>
    <property type="match status" value="1"/>
</dbReference>
<protein>
    <recommendedName>
        <fullName evidence="4">Ig-like domain-containing protein</fullName>
    </recommendedName>
</protein>
<keyword evidence="6" id="KW-1185">Reference proteome</keyword>
<sequence>SLCLTCFADGDPVPEMFWLKNDREIVSAGQYSIKNESKSSTLTINHVTMEDSGNYSIFVRNKHGSQTVIVTVSVYKH</sequence>
<dbReference type="PROSITE" id="PS50835">
    <property type="entry name" value="IG_LIKE"/>
    <property type="match status" value="1"/>
</dbReference>
<dbReference type="SUPFAM" id="SSF48726">
    <property type="entry name" value="Immunoglobulin"/>
    <property type="match status" value="1"/>
</dbReference>
<dbReference type="InterPro" id="IPR036179">
    <property type="entry name" value="Ig-like_dom_sf"/>
</dbReference>
<dbReference type="GO" id="GO:0003007">
    <property type="term" value="P:heart morphogenesis"/>
    <property type="evidence" value="ECO:0007669"/>
    <property type="project" value="UniProtKB-ARBA"/>
</dbReference>
<organism evidence="5 6">
    <name type="scientific">Cirrhinus mrigala</name>
    <name type="common">Mrigala</name>
    <dbReference type="NCBI Taxonomy" id="683832"/>
    <lineage>
        <taxon>Eukaryota</taxon>
        <taxon>Metazoa</taxon>
        <taxon>Chordata</taxon>
        <taxon>Craniata</taxon>
        <taxon>Vertebrata</taxon>
        <taxon>Euteleostomi</taxon>
        <taxon>Actinopterygii</taxon>
        <taxon>Neopterygii</taxon>
        <taxon>Teleostei</taxon>
        <taxon>Ostariophysi</taxon>
        <taxon>Cypriniformes</taxon>
        <taxon>Cyprinidae</taxon>
        <taxon>Labeoninae</taxon>
        <taxon>Labeonini</taxon>
        <taxon>Cirrhinus</taxon>
    </lineage>
</organism>
<evidence type="ECO:0000256" key="1">
    <source>
        <dbReference type="ARBA" id="ARBA00022729"/>
    </source>
</evidence>
<keyword evidence="2" id="KW-1015">Disulfide bond</keyword>
<dbReference type="InterPro" id="IPR003599">
    <property type="entry name" value="Ig_sub"/>
</dbReference>
<comment type="caution">
    <text evidence="5">The sequence shown here is derived from an EMBL/GenBank/DDBJ whole genome shotgun (WGS) entry which is preliminary data.</text>
</comment>
<dbReference type="PANTHER" id="PTHR45080:SF8">
    <property type="entry name" value="IG-LIKE DOMAIN-CONTAINING PROTEIN"/>
    <property type="match status" value="1"/>
</dbReference>
<dbReference type="Proteomes" id="UP001529510">
    <property type="component" value="Unassembled WGS sequence"/>
</dbReference>
<proteinExistence type="predicted"/>
<evidence type="ECO:0000313" key="5">
    <source>
        <dbReference type="EMBL" id="KAL0171206.1"/>
    </source>
</evidence>
<dbReference type="AlphaFoldDB" id="A0ABD0PC59"/>
<feature type="non-terminal residue" evidence="5">
    <location>
        <position position="77"/>
    </location>
</feature>
<feature type="domain" description="Ig-like" evidence="4">
    <location>
        <begin position="1"/>
        <end position="73"/>
    </location>
</feature>
<evidence type="ECO:0000256" key="2">
    <source>
        <dbReference type="ARBA" id="ARBA00023157"/>
    </source>
</evidence>
<accession>A0ABD0PC59</accession>
<dbReference type="InterPro" id="IPR050958">
    <property type="entry name" value="Cell_Adh-Cytoskel_Orgn"/>
</dbReference>
<keyword evidence="1" id="KW-0732">Signal</keyword>
<dbReference type="InterPro" id="IPR007110">
    <property type="entry name" value="Ig-like_dom"/>
</dbReference>
<evidence type="ECO:0000259" key="4">
    <source>
        <dbReference type="PROSITE" id="PS50835"/>
    </source>
</evidence>
<keyword evidence="3" id="KW-0393">Immunoglobulin domain</keyword>
<dbReference type="InterPro" id="IPR013098">
    <property type="entry name" value="Ig_I-set"/>
</dbReference>
<gene>
    <name evidence="5" type="ORF">M9458_031517</name>
</gene>